<organism evidence="1">
    <name type="scientific">Oryza meridionalis</name>
    <dbReference type="NCBI Taxonomy" id="40149"/>
    <lineage>
        <taxon>Eukaryota</taxon>
        <taxon>Viridiplantae</taxon>
        <taxon>Streptophyta</taxon>
        <taxon>Embryophyta</taxon>
        <taxon>Tracheophyta</taxon>
        <taxon>Spermatophyta</taxon>
        <taxon>Magnoliopsida</taxon>
        <taxon>Liliopsida</taxon>
        <taxon>Poales</taxon>
        <taxon>Poaceae</taxon>
        <taxon>BOP clade</taxon>
        <taxon>Oryzoideae</taxon>
        <taxon>Oryzeae</taxon>
        <taxon>Oryzinae</taxon>
        <taxon>Oryza</taxon>
    </lineage>
</organism>
<accession>A0A0E0EK08</accession>
<sequence length="81" mass="8843">MDSMNATQAKGGNMMKQEGHTLPMATPCACAMATDSAHLGKHVWALRRLHCLASPATHLTPEAYTMILRGYNKTLQNDAQM</sequence>
<proteinExistence type="predicted"/>
<dbReference type="Proteomes" id="UP000008021">
    <property type="component" value="Chromosome 8"/>
</dbReference>
<dbReference type="EnsemblPlants" id="OMERI08G08430.1">
    <property type="protein sequence ID" value="OMERI08G08430.1"/>
    <property type="gene ID" value="OMERI08G08430"/>
</dbReference>
<evidence type="ECO:0000313" key="2">
    <source>
        <dbReference type="Proteomes" id="UP000008021"/>
    </source>
</evidence>
<keyword evidence="2" id="KW-1185">Reference proteome</keyword>
<dbReference type="HOGENOM" id="CLU_2577914_0_0_1"/>
<name>A0A0E0EK08_9ORYZ</name>
<reference evidence="1" key="1">
    <citation type="submission" date="2015-04" db="UniProtKB">
        <authorList>
            <consortium name="EnsemblPlants"/>
        </authorList>
    </citation>
    <scope>IDENTIFICATION</scope>
</reference>
<dbReference type="AlphaFoldDB" id="A0A0E0EK08"/>
<reference evidence="1" key="2">
    <citation type="submission" date="2018-05" db="EMBL/GenBank/DDBJ databases">
        <title>OmerRS3 (Oryza meridionalis Reference Sequence Version 3).</title>
        <authorList>
            <person name="Zhang J."/>
            <person name="Kudrna D."/>
            <person name="Lee S."/>
            <person name="Talag J."/>
            <person name="Welchert J."/>
            <person name="Wing R.A."/>
        </authorList>
    </citation>
    <scope>NUCLEOTIDE SEQUENCE [LARGE SCALE GENOMIC DNA]</scope>
    <source>
        <strain evidence="1">cv. OR44</strain>
    </source>
</reference>
<dbReference type="Gramene" id="OMERI08G08430.1">
    <property type="protein sequence ID" value="OMERI08G08430.1"/>
    <property type="gene ID" value="OMERI08G08430"/>
</dbReference>
<protein>
    <submittedName>
        <fullName evidence="1">Uncharacterized protein</fullName>
    </submittedName>
</protein>
<evidence type="ECO:0000313" key="1">
    <source>
        <dbReference type="EnsemblPlants" id="OMERI08G08430.1"/>
    </source>
</evidence>